<evidence type="ECO:0000313" key="2">
    <source>
        <dbReference type="Proteomes" id="UP000315439"/>
    </source>
</evidence>
<comment type="caution">
    <text evidence="1">The sequence shown here is derived from an EMBL/GenBank/DDBJ whole genome shotgun (WGS) entry which is preliminary data.</text>
</comment>
<gene>
    <name evidence="1" type="ORF">FLL46_07115</name>
</gene>
<dbReference type="EMBL" id="VIKS01000004">
    <property type="protein sequence ID" value="TQV88291.1"/>
    <property type="molecule type" value="Genomic_DNA"/>
</dbReference>
<organism evidence="1 2">
    <name type="scientific">Aliikangiella coralliicola</name>
    <dbReference type="NCBI Taxonomy" id="2592383"/>
    <lineage>
        <taxon>Bacteria</taxon>
        <taxon>Pseudomonadati</taxon>
        <taxon>Pseudomonadota</taxon>
        <taxon>Gammaproteobacteria</taxon>
        <taxon>Oceanospirillales</taxon>
        <taxon>Pleioneaceae</taxon>
        <taxon>Aliikangiella</taxon>
    </lineage>
</organism>
<accession>A0A545UFP2</accession>
<keyword evidence="2" id="KW-1185">Reference proteome</keyword>
<dbReference type="AlphaFoldDB" id="A0A545UFP2"/>
<dbReference type="OrthoDB" id="8613708at2"/>
<proteinExistence type="predicted"/>
<evidence type="ECO:0000313" key="1">
    <source>
        <dbReference type="EMBL" id="TQV88291.1"/>
    </source>
</evidence>
<dbReference type="RefSeq" id="WP_142892799.1">
    <property type="nucleotide sequence ID" value="NZ_ML660162.1"/>
</dbReference>
<sequence>MEFIYELLEKEVGKLLSKIKVCENLEEKAELIGKKNLAEHSIRLLKKCDENGVGAGSIFTKLPRKVCDSPSSDYRIIEDLETDDNKYWTEVNIEGKRLGNVRLGEGDVVIEL</sequence>
<protein>
    <submittedName>
        <fullName evidence="1">Uncharacterized protein</fullName>
    </submittedName>
</protein>
<dbReference type="Proteomes" id="UP000315439">
    <property type="component" value="Unassembled WGS sequence"/>
</dbReference>
<name>A0A545UFP2_9GAMM</name>
<reference evidence="1 2" key="1">
    <citation type="submission" date="2019-07" db="EMBL/GenBank/DDBJ databases">
        <title>Draft genome for Aliikangiella sp. M105.</title>
        <authorList>
            <person name="Wang G."/>
        </authorList>
    </citation>
    <scope>NUCLEOTIDE SEQUENCE [LARGE SCALE GENOMIC DNA]</scope>
    <source>
        <strain evidence="1 2">M105</strain>
    </source>
</reference>